<sequence length="356" mass="40243">MGRLFHFPGAMRPRVFTQVRNYASGTEAIPTFSQTPSSELNQALDRFRQNVFIPAGLPQRQRMSMFKAKHAHRLEEEPITVNISETEQFTLRHMKMDELPTKRDAYKVFQMMTSTKEYKNLIPFLKGLWMSNYRISSDRWESLIRHAGPAGKLNLIIECAKQQAQTGLAFDNISLTRRLFFELHCMAQAADFKGPAAAQALGLAHTAVRTMEWNSSQTQIEASKDPKRQPFVIGTLLELSAARAVNEIEGKDEGAEVLKFVQKLLASWDLGQFEPVLEGKSRPREALDLWLQEVIPVYNGLQMSLLVKRISSDKKLSPIVTSRLQGLKDILSEHVQSADQAKPSRCLNMAKSLLSA</sequence>
<name>A0A9W9ISA4_9EURO</name>
<dbReference type="EMBL" id="JAPQKO010000001">
    <property type="protein sequence ID" value="KAJ5182556.1"/>
    <property type="molecule type" value="Genomic_DNA"/>
</dbReference>
<dbReference type="OrthoDB" id="5405126at2759"/>
<comment type="caution">
    <text evidence="1">The sequence shown here is derived from an EMBL/GenBank/DDBJ whole genome shotgun (WGS) entry which is preliminary data.</text>
</comment>
<evidence type="ECO:0000313" key="2">
    <source>
        <dbReference type="Proteomes" id="UP001146351"/>
    </source>
</evidence>
<protein>
    <submittedName>
        <fullName evidence="1">Uncharacterized protein</fullName>
    </submittedName>
</protein>
<dbReference type="AlphaFoldDB" id="A0A9W9ISA4"/>
<organism evidence="1 2">
    <name type="scientific">Penicillium capsulatum</name>
    <dbReference type="NCBI Taxonomy" id="69766"/>
    <lineage>
        <taxon>Eukaryota</taxon>
        <taxon>Fungi</taxon>
        <taxon>Dikarya</taxon>
        <taxon>Ascomycota</taxon>
        <taxon>Pezizomycotina</taxon>
        <taxon>Eurotiomycetes</taxon>
        <taxon>Eurotiomycetidae</taxon>
        <taxon>Eurotiales</taxon>
        <taxon>Aspergillaceae</taxon>
        <taxon>Penicillium</taxon>
    </lineage>
</organism>
<evidence type="ECO:0000313" key="1">
    <source>
        <dbReference type="EMBL" id="KAJ5182556.1"/>
    </source>
</evidence>
<gene>
    <name evidence="1" type="ORF">N7492_000172</name>
</gene>
<keyword evidence="2" id="KW-1185">Reference proteome</keyword>
<accession>A0A9W9ISA4</accession>
<proteinExistence type="predicted"/>
<reference evidence="1" key="2">
    <citation type="journal article" date="2023" name="IMA Fungus">
        <title>Comparative genomic study of the Penicillium genus elucidates a diverse pangenome and 15 lateral gene transfer events.</title>
        <authorList>
            <person name="Petersen C."/>
            <person name="Sorensen T."/>
            <person name="Nielsen M.R."/>
            <person name="Sondergaard T.E."/>
            <person name="Sorensen J.L."/>
            <person name="Fitzpatrick D.A."/>
            <person name="Frisvad J.C."/>
            <person name="Nielsen K.L."/>
        </authorList>
    </citation>
    <scope>NUCLEOTIDE SEQUENCE</scope>
    <source>
        <strain evidence="1">IBT 21917</strain>
    </source>
</reference>
<reference evidence="1" key="1">
    <citation type="submission" date="2022-11" db="EMBL/GenBank/DDBJ databases">
        <authorList>
            <person name="Petersen C."/>
        </authorList>
    </citation>
    <scope>NUCLEOTIDE SEQUENCE</scope>
    <source>
        <strain evidence="1">IBT 21917</strain>
    </source>
</reference>
<dbReference type="Proteomes" id="UP001146351">
    <property type="component" value="Unassembled WGS sequence"/>
</dbReference>